<comment type="caution">
    <text evidence="2">The sequence shown here is derived from an EMBL/GenBank/DDBJ whole genome shotgun (WGS) entry which is preliminary data.</text>
</comment>
<feature type="compositionally biased region" description="Polar residues" evidence="1">
    <location>
        <begin position="29"/>
        <end position="42"/>
    </location>
</feature>
<proteinExistence type="predicted"/>
<dbReference type="AlphaFoldDB" id="A0A3D9SM06"/>
<sequence length="55" mass="6338">MTHKSRIAETDGDPDTVYEDLEAHEETSFFVNEQQSDVSNILTEEPADTRRPKKE</sequence>
<gene>
    <name evidence="2" type="ORF">A8990_104137</name>
</gene>
<protein>
    <submittedName>
        <fullName evidence="2">Uncharacterized protein</fullName>
    </submittedName>
</protein>
<accession>A0A3D9SM06</accession>
<dbReference type="RefSeq" id="WP_181909410.1">
    <property type="nucleotide sequence ID" value="NZ_QTTN01000004.1"/>
</dbReference>
<evidence type="ECO:0000256" key="1">
    <source>
        <dbReference type="SAM" id="MobiDB-lite"/>
    </source>
</evidence>
<organism evidence="2 3">
    <name type="scientific">Paenibacillus taihuensis</name>
    <dbReference type="NCBI Taxonomy" id="1156355"/>
    <lineage>
        <taxon>Bacteria</taxon>
        <taxon>Bacillati</taxon>
        <taxon>Bacillota</taxon>
        <taxon>Bacilli</taxon>
        <taxon>Bacillales</taxon>
        <taxon>Paenibacillaceae</taxon>
        <taxon>Paenibacillus</taxon>
    </lineage>
</organism>
<dbReference type="Proteomes" id="UP000256304">
    <property type="component" value="Unassembled WGS sequence"/>
</dbReference>
<dbReference type="EMBL" id="QTTN01000004">
    <property type="protein sequence ID" value="REE91629.1"/>
    <property type="molecule type" value="Genomic_DNA"/>
</dbReference>
<feature type="compositionally biased region" description="Acidic residues" evidence="1">
    <location>
        <begin position="10"/>
        <end position="23"/>
    </location>
</feature>
<name>A0A3D9SM06_9BACL</name>
<evidence type="ECO:0000313" key="2">
    <source>
        <dbReference type="EMBL" id="REE91629.1"/>
    </source>
</evidence>
<feature type="region of interest" description="Disordered" evidence="1">
    <location>
        <begin position="1"/>
        <end position="55"/>
    </location>
</feature>
<keyword evidence="3" id="KW-1185">Reference proteome</keyword>
<evidence type="ECO:0000313" key="3">
    <source>
        <dbReference type="Proteomes" id="UP000256304"/>
    </source>
</evidence>
<reference evidence="2 3" key="1">
    <citation type="submission" date="2018-08" db="EMBL/GenBank/DDBJ databases">
        <title>Genomic Encyclopedia of Type Strains, Phase III (KMG-III): the genomes of soil and plant-associated and newly described type strains.</title>
        <authorList>
            <person name="Whitman W."/>
        </authorList>
    </citation>
    <scope>NUCLEOTIDE SEQUENCE [LARGE SCALE GENOMIC DNA]</scope>
    <source>
        <strain evidence="2 3">CGMCC 1.10966</strain>
    </source>
</reference>